<evidence type="ECO:0000313" key="2">
    <source>
        <dbReference type="EMBL" id="NVO32249.1"/>
    </source>
</evidence>
<feature type="signal peptide" evidence="1">
    <location>
        <begin position="1"/>
        <end position="18"/>
    </location>
</feature>
<sequence>MKKLLLLLVLLVSGTAQAQQPLGVPALDQLVTALNTKSVAPLQPYLTPETRIGTLPAAYTGQVLAQVLAQGAPVESSRLVSQTPEGGNMRYVCAFTHRGKLVPKEVDMLLSPEGKFLELNLVKAEAKRIDTRFGPQDLTTPPSVEAPMRLVGGLIVVEAEVNGRRGAFVLDSGAPSLLLNQREFAAPGSQATLSVGGPQGVNGTVGGASYCAVQRFDWAGISFQNKETLTLDLAKIEQKLGGTVLLGIIGQNLLSQYALTLDYRAGRVQLRKPGTPDTTVAQPLLRLPFTLRGHLPVIEAMAGFSLQRGEKLR</sequence>
<accession>A0A7Y7U6X4</accession>
<proteinExistence type="predicted"/>
<dbReference type="Gene3D" id="2.40.70.10">
    <property type="entry name" value="Acid Proteases"/>
    <property type="match status" value="1"/>
</dbReference>
<comment type="caution">
    <text evidence="2">The sequence shown here is derived from an EMBL/GenBank/DDBJ whole genome shotgun (WGS) entry which is preliminary data.</text>
</comment>
<dbReference type="Proteomes" id="UP000565521">
    <property type="component" value="Unassembled WGS sequence"/>
</dbReference>
<evidence type="ECO:0008006" key="4">
    <source>
        <dbReference type="Google" id="ProtNLM"/>
    </source>
</evidence>
<dbReference type="RefSeq" id="WP_176909132.1">
    <property type="nucleotide sequence ID" value="NZ_JABKAU010000026.1"/>
</dbReference>
<reference evidence="2 3" key="1">
    <citation type="submission" date="2020-05" db="EMBL/GenBank/DDBJ databases">
        <title>Hymenobacter terrestris sp. nov. and Hymenobacter lapidiphilus sp. nov., isolated from regoliths in Antarctica.</title>
        <authorList>
            <person name="Sedlacek I."/>
            <person name="Pantucek R."/>
            <person name="Zeman M."/>
            <person name="Holochova P."/>
            <person name="Kralova S."/>
            <person name="Stankova E."/>
            <person name="Sedo O."/>
            <person name="Micenkova L."/>
            <person name="Svec P."/>
            <person name="Gupta V."/>
            <person name="Sood U."/>
            <person name="Korpole U.S."/>
            <person name="Lal R."/>
        </authorList>
    </citation>
    <scope>NUCLEOTIDE SEQUENCE [LARGE SCALE GENOMIC DNA]</scope>
    <source>
        <strain evidence="2 3">P5342</strain>
    </source>
</reference>
<keyword evidence="3" id="KW-1185">Reference proteome</keyword>
<keyword evidence="1" id="KW-0732">Signal</keyword>
<feature type="chain" id="PRO_5030682012" description="Peptidase A2 domain-containing protein" evidence="1">
    <location>
        <begin position="19"/>
        <end position="313"/>
    </location>
</feature>
<dbReference type="EMBL" id="JABKAU010000026">
    <property type="protein sequence ID" value="NVO32249.1"/>
    <property type="molecule type" value="Genomic_DNA"/>
</dbReference>
<dbReference type="InterPro" id="IPR021109">
    <property type="entry name" value="Peptidase_aspartic_dom_sf"/>
</dbReference>
<organism evidence="2 3">
    <name type="scientific">Hymenobacter lapidiphilus</name>
    <dbReference type="NCBI Taxonomy" id="2608003"/>
    <lineage>
        <taxon>Bacteria</taxon>
        <taxon>Pseudomonadati</taxon>
        <taxon>Bacteroidota</taxon>
        <taxon>Cytophagia</taxon>
        <taxon>Cytophagales</taxon>
        <taxon>Hymenobacteraceae</taxon>
        <taxon>Hymenobacter</taxon>
    </lineage>
</organism>
<evidence type="ECO:0000313" key="3">
    <source>
        <dbReference type="Proteomes" id="UP000565521"/>
    </source>
</evidence>
<protein>
    <recommendedName>
        <fullName evidence="4">Peptidase A2 domain-containing protein</fullName>
    </recommendedName>
</protein>
<gene>
    <name evidence="2" type="ORF">HW554_13600</name>
</gene>
<name>A0A7Y7U6X4_9BACT</name>
<dbReference type="SUPFAM" id="SSF50630">
    <property type="entry name" value="Acid proteases"/>
    <property type="match status" value="1"/>
</dbReference>
<evidence type="ECO:0000256" key="1">
    <source>
        <dbReference type="SAM" id="SignalP"/>
    </source>
</evidence>
<dbReference type="AlphaFoldDB" id="A0A7Y7U6X4"/>